<keyword evidence="11" id="KW-1185">Reference proteome</keyword>
<keyword evidence="7" id="KW-0325">Glycoprotein</keyword>
<dbReference type="Pfam" id="PF13927">
    <property type="entry name" value="Ig_3"/>
    <property type="match status" value="1"/>
</dbReference>
<dbReference type="PANTHER" id="PTHR12231">
    <property type="entry name" value="CTX-RELATED TYPE I TRANSMEMBRANE PROTEIN"/>
    <property type="match status" value="1"/>
</dbReference>
<evidence type="ECO:0000256" key="2">
    <source>
        <dbReference type="ARBA" id="ARBA00022475"/>
    </source>
</evidence>
<gene>
    <name evidence="10" type="ORF">PVAND_003747</name>
</gene>
<feature type="domain" description="Ig-like" evidence="9">
    <location>
        <begin position="236"/>
        <end position="340"/>
    </location>
</feature>
<evidence type="ECO:0000256" key="1">
    <source>
        <dbReference type="ARBA" id="ARBA00004236"/>
    </source>
</evidence>
<proteinExistence type="predicted"/>
<comment type="subcellular location">
    <subcellularLocation>
        <location evidence="1">Cell membrane</location>
    </subcellularLocation>
</comment>
<dbReference type="AlphaFoldDB" id="A0A9J6BUZ9"/>
<dbReference type="PROSITE" id="PS50835">
    <property type="entry name" value="IG_LIKE"/>
    <property type="match status" value="3"/>
</dbReference>
<evidence type="ECO:0000259" key="9">
    <source>
        <dbReference type="PROSITE" id="PS50835"/>
    </source>
</evidence>
<reference evidence="10" key="1">
    <citation type="submission" date="2021-03" db="EMBL/GenBank/DDBJ databases">
        <title>Chromosome level genome of the anhydrobiotic midge Polypedilum vanderplanki.</title>
        <authorList>
            <person name="Yoshida Y."/>
            <person name="Kikawada T."/>
            <person name="Gusev O."/>
        </authorList>
    </citation>
    <scope>NUCLEOTIDE SEQUENCE</scope>
    <source>
        <strain evidence="10">NIAS01</strain>
        <tissue evidence="10">Whole body or cell culture</tissue>
    </source>
</reference>
<dbReference type="InterPro" id="IPR051170">
    <property type="entry name" value="Neural/epithelial_adhesion"/>
</dbReference>
<comment type="caution">
    <text evidence="10">The sequence shown here is derived from an EMBL/GenBank/DDBJ whole genome shotgun (WGS) entry which is preliminary data.</text>
</comment>
<evidence type="ECO:0000256" key="4">
    <source>
        <dbReference type="ARBA" id="ARBA00022737"/>
    </source>
</evidence>
<dbReference type="EMBL" id="JADBJN010000003">
    <property type="protein sequence ID" value="KAG5673727.1"/>
    <property type="molecule type" value="Genomic_DNA"/>
</dbReference>
<dbReference type="SUPFAM" id="SSF48726">
    <property type="entry name" value="Immunoglobulin"/>
    <property type="match status" value="3"/>
</dbReference>
<protein>
    <recommendedName>
        <fullName evidence="9">Ig-like domain-containing protein</fullName>
    </recommendedName>
</protein>
<evidence type="ECO:0000256" key="7">
    <source>
        <dbReference type="ARBA" id="ARBA00023180"/>
    </source>
</evidence>
<evidence type="ECO:0000256" key="3">
    <source>
        <dbReference type="ARBA" id="ARBA00022729"/>
    </source>
</evidence>
<dbReference type="GO" id="GO:0043005">
    <property type="term" value="C:neuron projection"/>
    <property type="evidence" value="ECO:0007669"/>
    <property type="project" value="TreeGrafter"/>
</dbReference>
<organism evidence="10 11">
    <name type="scientific">Polypedilum vanderplanki</name>
    <name type="common">Sleeping chironomid midge</name>
    <dbReference type="NCBI Taxonomy" id="319348"/>
    <lineage>
        <taxon>Eukaryota</taxon>
        <taxon>Metazoa</taxon>
        <taxon>Ecdysozoa</taxon>
        <taxon>Arthropoda</taxon>
        <taxon>Hexapoda</taxon>
        <taxon>Insecta</taxon>
        <taxon>Pterygota</taxon>
        <taxon>Neoptera</taxon>
        <taxon>Endopterygota</taxon>
        <taxon>Diptera</taxon>
        <taxon>Nematocera</taxon>
        <taxon>Chironomoidea</taxon>
        <taxon>Chironomidae</taxon>
        <taxon>Chironominae</taxon>
        <taxon>Polypedilum</taxon>
        <taxon>Polypedilum</taxon>
    </lineage>
</organism>
<dbReference type="Gene3D" id="2.60.40.10">
    <property type="entry name" value="Immunoglobulins"/>
    <property type="match status" value="3"/>
</dbReference>
<keyword evidence="8" id="KW-0393">Immunoglobulin domain</keyword>
<dbReference type="InterPro" id="IPR003599">
    <property type="entry name" value="Ig_sub"/>
</dbReference>
<dbReference type="SMART" id="SM00409">
    <property type="entry name" value="IG"/>
    <property type="match status" value="3"/>
</dbReference>
<dbReference type="InterPro" id="IPR013106">
    <property type="entry name" value="Ig_V-set"/>
</dbReference>
<keyword evidence="4" id="KW-0677">Repeat</keyword>
<dbReference type="GO" id="GO:0005886">
    <property type="term" value="C:plasma membrane"/>
    <property type="evidence" value="ECO:0007669"/>
    <property type="project" value="UniProtKB-SubCell"/>
</dbReference>
<sequence>MNSIKNLFGLCLLQIFTNNFVNVNSEMQVSVEREPSFTAPIENISVALGREALLSCYVTNLGDFKVGWMRAADQTVLALQGRVVTHNSRYSVTNEEMKIWRLKINNIREADRGCYMCQINTTPLKKQIGCIDVNLPPDILDGESSKDVTVTEGQNASLYCSAIGNPQPKIIWRREDGNPMIFKVNNKTRRTDTYEGELISFNNVNRRQMGAYLCIAKNDVPPAVSKMISLNVNFAPNVSILNEKSVHVLENTHITIDCLIEASPRTVSYWIKEPFGRSYQKLHENPHQNVLQESEKYNISESFHSYYKTTLRMKISNFSESDIGMYSCVASNIMGRANATIHLYEIKIPTTTTTTTTTPAPTTSTTRRTTFAYTTRRAYTRATTTTMATTTEVSSTEPQFEYITFNPEFNEIPGGDSYINRPHLNVAYSTSRAGESSFHHVCMLVVALMSFTKLFLLLR</sequence>
<dbReference type="InterPro" id="IPR036179">
    <property type="entry name" value="Ig-like_dom_sf"/>
</dbReference>
<dbReference type="Pfam" id="PF07679">
    <property type="entry name" value="I-set"/>
    <property type="match status" value="1"/>
</dbReference>
<name>A0A9J6BUZ9_POLVA</name>
<dbReference type="Proteomes" id="UP001107558">
    <property type="component" value="Chromosome 3"/>
</dbReference>
<accession>A0A9J6BUZ9</accession>
<evidence type="ECO:0000313" key="11">
    <source>
        <dbReference type="Proteomes" id="UP001107558"/>
    </source>
</evidence>
<feature type="domain" description="Ig-like" evidence="9">
    <location>
        <begin position="35"/>
        <end position="129"/>
    </location>
</feature>
<evidence type="ECO:0000256" key="6">
    <source>
        <dbReference type="ARBA" id="ARBA00023157"/>
    </source>
</evidence>
<dbReference type="InterPro" id="IPR013098">
    <property type="entry name" value="Ig_I-set"/>
</dbReference>
<dbReference type="InterPro" id="IPR007110">
    <property type="entry name" value="Ig-like_dom"/>
</dbReference>
<dbReference type="SMART" id="SM00408">
    <property type="entry name" value="IGc2"/>
    <property type="match status" value="3"/>
</dbReference>
<evidence type="ECO:0000313" key="10">
    <source>
        <dbReference type="EMBL" id="KAG5673727.1"/>
    </source>
</evidence>
<dbReference type="OrthoDB" id="10012075at2759"/>
<keyword evidence="3" id="KW-0732">Signal</keyword>
<dbReference type="InterPro" id="IPR013783">
    <property type="entry name" value="Ig-like_fold"/>
</dbReference>
<feature type="domain" description="Ig-like" evidence="9">
    <location>
        <begin position="137"/>
        <end position="225"/>
    </location>
</feature>
<keyword evidence="2" id="KW-1003">Cell membrane</keyword>
<dbReference type="Pfam" id="PF07686">
    <property type="entry name" value="V-set"/>
    <property type="match status" value="1"/>
</dbReference>
<dbReference type="PANTHER" id="PTHR12231:SF105">
    <property type="entry name" value="LACHESIN-LIKE PROTEIN"/>
    <property type="match status" value="1"/>
</dbReference>
<dbReference type="InterPro" id="IPR003598">
    <property type="entry name" value="Ig_sub2"/>
</dbReference>
<evidence type="ECO:0000256" key="5">
    <source>
        <dbReference type="ARBA" id="ARBA00023136"/>
    </source>
</evidence>
<dbReference type="FunFam" id="2.60.40.10:FF:000328">
    <property type="entry name" value="CLUMA_CG000981, isoform A"/>
    <property type="match status" value="1"/>
</dbReference>
<evidence type="ECO:0000256" key="8">
    <source>
        <dbReference type="ARBA" id="ARBA00023319"/>
    </source>
</evidence>
<keyword evidence="5" id="KW-0472">Membrane</keyword>
<keyword evidence="6" id="KW-1015">Disulfide bond</keyword>